<evidence type="ECO:0000259" key="13">
    <source>
        <dbReference type="PROSITE" id="PS50157"/>
    </source>
</evidence>
<keyword evidence="5 11" id="KW-0863">Zinc-finger</keyword>
<dbReference type="PROSITE" id="PS50157">
    <property type="entry name" value="ZINC_FINGER_C2H2_2"/>
    <property type="match status" value="4"/>
</dbReference>
<dbReference type="PANTHER" id="PTHR14196:SF12">
    <property type="entry name" value="ZINC FINGER PROTEIN 208-LIKE"/>
    <property type="match status" value="1"/>
</dbReference>
<keyword evidence="7" id="KW-0805">Transcription regulation</keyword>
<keyword evidence="3" id="KW-0479">Metal-binding</keyword>
<sequence length="393" mass="44997">MPLIFIIKLKSYPAKLLQSSRGRKCVICCCVCRAKRTREVEFSFCCCVNNVFQMLSMKAQVDVVCCKSVGTDLSMLDIEDFITEICQLKKEVASLETKLRERGDKLNREDVEQVSVRVTDGTEAQDSVWSVRDQRSRDTQDSELSLTLLCYTDAQDHESTDQTSDCNAGEQQMLQTPLKMCSVKLVDCRNLIESRGEETTAEKEQQHTDEEEQEEDENNDDDEDEDFIPPDAVGDSSSDGDEETTQLDEETDLTSKEQVKSFSCSTCGKTLSSEGHLVRHERTHTEQKDFSCKICNISFPTAEERRLHSKEHSGKKEFHCEKCGKLFLIYSRLLVHMKTHREKSFQCSECDKNFSSKLNLVAHSTLLTYQKETKQPRRPIRALPTPLVSLHRW</sequence>
<feature type="domain" description="C2H2-type" evidence="13">
    <location>
        <begin position="262"/>
        <end position="289"/>
    </location>
</feature>
<keyword evidence="4" id="KW-0677">Repeat</keyword>
<dbReference type="GO" id="GO:0000981">
    <property type="term" value="F:DNA-binding transcription factor activity, RNA polymerase II-specific"/>
    <property type="evidence" value="ECO:0007669"/>
    <property type="project" value="TreeGrafter"/>
</dbReference>
<accession>A0A8C2HQZ2</accession>
<keyword evidence="8" id="KW-0238">DNA-binding</keyword>
<protein>
    <recommendedName>
        <fullName evidence="13">C2H2-type domain-containing protein</fullName>
    </recommendedName>
</protein>
<dbReference type="PROSITE" id="PS00028">
    <property type="entry name" value="ZINC_FINGER_C2H2_1"/>
    <property type="match status" value="3"/>
</dbReference>
<evidence type="ECO:0000313" key="14">
    <source>
        <dbReference type="Ensembl" id="ENSCCRP00020063559.1"/>
    </source>
</evidence>
<keyword evidence="9" id="KW-0804">Transcription</keyword>
<evidence type="ECO:0000256" key="5">
    <source>
        <dbReference type="ARBA" id="ARBA00022771"/>
    </source>
</evidence>
<dbReference type="InterPro" id="IPR013087">
    <property type="entry name" value="Znf_C2H2_type"/>
</dbReference>
<name>A0A8C2HQZ2_CYPCA</name>
<dbReference type="GO" id="GO:0008270">
    <property type="term" value="F:zinc ion binding"/>
    <property type="evidence" value="ECO:0007669"/>
    <property type="project" value="UniProtKB-KW"/>
</dbReference>
<evidence type="ECO:0000256" key="7">
    <source>
        <dbReference type="ARBA" id="ARBA00023015"/>
    </source>
</evidence>
<keyword evidence="10" id="KW-0539">Nucleus</keyword>
<dbReference type="GO" id="GO:0005634">
    <property type="term" value="C:nucleus"/>
    <property type="evidence" value="ECO:0007669"/>
    <property type="project" value="UniProtKB-SubCell"/>
</dbReference>
<evidence type="ECO:0000256" key="1">
    <source>
        <dbReference type="ARBA" id="ARBA00004123"/>
    </source>
</evidence>
<comment type="subcellular location">
    <subcellularLocation>
        <location evidence="1">Nucleus</location>
    </subcellularLocation>
</comment>
<dbReference type="Proteomes" id="UP000694701">
    <property type="component" value="Unplaced"/>
</dbReference>
<dbReference type="Ensembl" id="ENSCCRT00020069975.1">
    <property type="protein sequence ID" value="ENSCCRP00020063559.1"/>
    <property type="gene ID" value="ENSCCRG00020029986.1"/>
</dbReference>
<dbReference type="GO" id="GO:0000977">
    <property type="term" value="F:RNA polymerase II transcription regulatory region sequence-specific DNA binding"/>
    <property type="evidence" value="ECO:0007669"/>
    <property type="project" value="TreeGrafter"/>
</dbReference>
<reference evidence="14" key="1">
    <citation type="submission" date="2025-08" db="UniProtKB">
        <authorList>
            <consortium name="Ensembl"/>
        </authorList>
    </citation>
    <scope>IDENTIFICATION</scope>
</reference>
<dbReference type="SMART" id="SM00355">
    <property type="entry name" value="ZnF_C2H2"/>
    <property type="match status" value="4"/>
</dbReference>
<dbReference type="PANTHER" id="PTHR14196">
    <property type="entry name" value="ODD-SKIPPED - RELATED"/>
    <property type="match status" value="1"/>
</dbReference>
<evidence type="ECO:0000256" key="6">
    <source>
        <dbReference type="ARBA" id="ARBA00022833"/>
    </source>
</evidence>
<evidence type="ECO:0000256" key="4">
    <source>
        <dbReference type="ARBA" id="ARBA00022737"/>
    </source>
</evidence>
<dbReference type="Gene3D" id="3.30.160.60">
    <property type="entry name" value="Classic Zinc Finger"/>
    <property type="match status" value="3"/>
</dbReference>
<organism evidence="14 15">
    <name type="scientific">Cyprinus carpio</name>
    <name type="common">Common carp</name>
    <dbReference type="NCBI Taxonomy" id="7962"/>
    <lineage>
        <taxon>Eukaryota</taxon>
        <taxon>Metazoa</taxon>
        <taxon>Chordata</taxon>
        <taxon>Craniata</taxon>
        <taxon>Vertebrata</taxon>
        <taxon>Euteleostomi</taxon>
        <taxon>Actinopterygii</taxon>
        <taxon>Neopterygii</taxon>
        <taxon>Teleostei</taxon>
        <taxon>Ostariophysi</taxon>
        <taxon>Cypriniformes</taxon>
        <taxon>Cyprinidae</taxon>
        <taxon>Cyprininae</taxon>
        <taxon>Cyprinus</taxon>
    </lineage>
</organism>
<feature type="domain" description="C2H2-type" evidence="13">
    <location>
        <begin position="318"/>
        <end position="345"/>
    </location>
</feature>
<dbReference type="AlphaFoldDB" id="A0A8C2HQZ2"/>
<evidence type="ECO:0000256" key="8">
    <source>
        <dbReference type="ARBA" id="ARBA00023125"/>
    </source>
</evidence>
<dbReference type="SUPFAM" id="SSF57667">
    <property type="entry name" value="beta-beta-alpha zinc fingers"/>
    <property type="match status" value="2"/>
</dbReference>
<feature type="compositionally biased region" description="Acidic residues" evidence="12">
    <location>
        <begin position="209"/>
        <end position="228"/>
    </location>
</feature>
<feature type="domain" description="C2H2-type" evidence="13">
    <location>
        <begin position="290"/>
        <end position="317"/>
    </location>
</feature>
<feature type="region of interest" description="Disordered" evidence="12">
    <location>
        <begin position="196"/>
        <end position="257"/>
    </location>
</feature>
<evidence type="ECO:0000256" key="9">
    <source>
        <dbReference type="ARBA" id="ARBA00023163"/>
    </source>
</evidence>
<evidence type="ECO:0000313" key="15">
    <source>
        <dbReference type="Proteomes" id="UP000694701"/>
    </source>
</evidence>
<keyword evidence="6" id="KW-0862">Zinc</keyword>
<dbReference type="InterPro" id="IPR050717">
    <property type="entry name" value="C2H2-ZF_Transcription_Reg"/>
</dbReference>
<comment type="similarity">
    <text evidence="2">Belongs to the krueppel C2H2-type zinc-finger protein family.</text>
</comment>
<evidence type="ECO:0000256" key="10">
    <source>
        <dbReference type="ARBA" id="ARBA00023242"/>
    </source>
</evidence>
<dbReference type="InterPro" id="IPR036236">
    <property type="entry name" value="Znf_C2H2_sf"/>
</dbReference>
<evidence type="ECO:0000256" key="11">
    <source>
        <dbReference type="PROSITE-ProRule" id="PRU00042"/>
    </source>
</evidence>
<evidence type="ECO:0000256" key="3">
    <source>
        <dbReference type="ARBA" id="ARBA00022723"/>
    </source>
</evidence>
<evidence type="ECO:0000256" key="2">
    <source>
        <dbReference type="ARBA" id="ARBA00006991"/>
    </source>
</evidence>
<feature type="compositionally biased region" description="Acidic residues" evidence="12">
    <location>
        <begin position="238"/>
        <end position="252"/>
    </location>
</feature>
<evidence type="ECO:0000256" key="12">
    <source>
        <dbReference type="SAM" id="MobiDB-lite"/>
    </source>
</evidence>
<feature type="domain" description="C2H2-type" evidence="13">
    <location>
        <begin position="345"/>
        <end position="372"/>
    </location>
</feature>
<dbReference type="Pfam" id="PF00096">
    <property type="entry name" value="zf-C2H2"/>
    <property type="match status" value="2"/>
</dbReference>
<feature type="compositionally biased region" description="Basic and acidic residues" evidence="12">
    <location>
        <begin position="196"/>
        <end position="208"/>
    </location>
</feature>
<dbReference type="FunFam" id="3.30.160.60:FF:001370">
    <property type="entry name" value="Zinc finger protein"/>
    <property type="match status" value="1"/>
</dbReference>
<proteinExistence type="inferred from homology"/>